<evidence type="ECO:0000313" key="2">
    <source>
        <dbReference type="EMBL" id="PKI48292.1"/>
    </source>
</evidence>
<proteinExistence type="predicted"/>
<dbReference type="Proteomes" id="UP000233551">
    <property type="component" value="Unassembled WGS sequence"/>
</dbReference>
<gene>
    <name evidence="2" type="ORF">CRG98_031322</name>
</gene>
<name>A0A2I0IW96_PUNGR</name>
<sequence length="106" mass="11968">MHKVHVRRSYNARMDVQRHRHARNRTQQVGDISTNVWTSRKCGHAWACMHASQKDVRAWLVGTRTPGPAADAQEARSRRAAGVRGRASRRSAGIIHPRGTISPEMH</sequence>
<dbReference type="AlphaFoldDB" id="A0A2I0IW96"/>
<accession>A0A2I0IW96</accession>
<protein>
    <submittedName>
        <fullName evidence="2">Uncharacterized protein</fullName>
    </submittedName>
</protein>
<reference evidence="2 3" key="1">
    <citation type="submission" date="2017-11" db="EMBL/GenBank/DDBJ databases">
        <title>De-novo sequencing of pomegranate (Punica granatum L.) genome.</title>
        <authorList>
            <person name="Akparov Z."/>
            <person name="Amiraslanov A."/>
            <person name="Hajiyeva S."/>
            <person name="Abbasov M."/>
            <person name="Kaur K."/>
            <person name="Hamwieh A."/>
            <person name="Solovyev V."/>
            <person name="Salamov A."/>
            <person name="Braich B."/>
            <person name="Kosarev P."/>
            <person name="Mahmoud A."/>
            <person name="Hajiyev E."/>
            <person name="Babayeva S."/>
            <person name="Izzatullayeva V."/>
            <person name="Mammadov A."/>
            <person name="Mammadov A."/>
            <person name="Sharifova S."/>
            <person name="Ojaghi J."/>
            <person name="Eynullazada K."/>
            <person name="Bayramov B."/>
            <person name="Abdulazimova A."/>
            <person name="Shahmuradov I."/>
        </authorList>
    </citation>
    <scope>NUCLEOTIDE SEQUENCE [LARGE SCALE GENOMIC DNA]</scope>
    <source>
        <strain evidence="3">cv. AG2017</strain>
        <tissue evidence="2">Leaf</tissue>
    </source>
</reference>
<feature type="region of interest" description="Disordered" evidence="1">
    <location>
        <begin position="66"/>
        <end position="106"/>
    </location>
</feature>
<organism evidence="2 3">
    <name type="scientific">Punica granatum</name>
    <name type="common">Pomegranate</name>
    <dbReference type="NCBI Taxonomy" id="22663"/>
    <lineage>
        <taxon>Eukaryota</taxon>
        <taxon>Viridiplantae</taxon>
        <taxon>Streptophyta</taxon>
        <taxon>Embryophyta</taxon>
        <taxon>Tracheophyta</taxon>
        <taxon>Spermatophyta</taxon>
        <taxon>Magnoliopsida</taxon>
        <taxon>eudicotyledons</taxon>
        <taxon>Gunneridae</taxon>
        <taxon>Pentapetalae</taxon>
        <taxon>rosids</taxon>
        <taxon>malvids</taxon>
        <taxon>Myrtales</taxon>
        <taxon>Lythraceae</taxon>
        <taxon>Punica</taxon>
    </lineage>
</organism>
<dbReference type="EMBL" id="PGOL01002415">
    <property type="protein sequence ID" value="PKI48292.1"/>
    <property type="molecule type" value="Genomic_DNA"/>
</dbReference>
<evidence type="ECO:0000256" key="1">
    <source>
        <dbReference type="SAM" id="MobiDB-lite"/>
    </source>
</evidence>
<keyword evidence="3" id="KW-1185">Reference proteome</keyword>
<evidence type="ECO:0000313" key="3">
    <source>
        <dbReference type="Proteomes" id="UP000233551"/>
    </source>
</evidence>
<comment type="caution">
    <text evidence="2">The sequence shown here is derived from an EMBL/GenBank/DDBJ whole genome shotgun (WGS) entry which is preliminary data.</text>
</comment>
<feature type="compositionally biased region" description="Basic residues" evidence="1">
    <location>
        <begin position="78"/>
        <end position="89"/>
    </location>
</feature>